<dbReference type="STRING" id="38313.GCA_000947195_03588"/>
<evidence type="ECO:0000313" key="3">
    <source>
        <dbReference type="EMBL" id="SUI76756.1"/>
    </source>
</evidence>
<evidence type="ECO:0000313" key="2">
    <source>
        <dbReference type="EMBL" id="BCV46460.1"/>
    </source>
</evidence>
<accession>A0A380AB37</accession>
<dbReference type="EMBL" id="AP024613">
    <property type="protein sequence ID" value="BCV46460.1"/>
    <property type="molecule type" value="Genomic_DNA"/>
</dbReference>
<dbReference type="EMBL" id="UGYO01000001">
    <property type="protein sequence ID" value="SUI76756.1"/>
    <property type="molecule type" value="Genomic_DNA"/>
</dbReference>
<evidence type="ECO:0000256" key="1">
    <source>
        <dbReference type="SAM" id="SignalP"/>
    </source>
</evidence>
<dbReference type="Proteomes" id="UP000825078">
    <property type="component" value="Chromosome"/>
</dbReference>
<dbReference type="AlphaFoldDB" id="A0A2T3H309"/>
<organism evidence="3 4">
    <name type="scientific">Shewanella algae</name>
    <dbReference type="NCBI Taxonomy" id="38313"/>
    <lineage>
        <taxon>Bacteria</taxon>
        <taxon>Pseudomonadati</taxon>
        <taxon>Pseudomonadota</taxon>
        <taxon>Gammaproteobacteria</taxon>
        <taxon>Alteromonadales</taxon>
        <taxon>Shewanellaceae</taxon>
        <taxon>Shewanella</taxon>
    </lineage>
</organism>
<feature type="chain" id="PRO_5041538232" evidence="1">
    <location>
        <begin position="35"/>
        <end position="62"/>
    </location>
</feature>
<dbReference type="Proteomes" id="UP000254069">
    <property type="component" value="Unassembled WGS sequence"/>
</dbReference>
<protein>
    <submittedName>
        <fullName evidence="3">Uncharacterized protein</fullName>
    </submittedName>
</protein>
<sequence length="62" mass="6798">MKSLNQFVKNAIGFALLSTLFALPLLLASTPTKGKDEVNTPSLCEPYPECVIYKIPDESINL</sequence>
<dbReference type="GeneID" id="93810617"/>
<reference evidence="3 4" key="1">
    <citation type="submission" date="2018-06" db="EMBL/GenBank/DDBJ databases">
        <authorList>
            <consortium name="Pathogen Informatics"/>
            <person name="Doyle S."/>
        </authorList>
    </citation>
    <scope>NUCLEOTIDE SEQUENCE [LARGE SCALE GENOMIC DNA]</scope>
    <source>
        <strain evidence="3 4">NCTC10738</strain>
    </source>
</reference>
<dbReference type="RefSeq" id="WP_025008933.1">
    <property type="nucleotide sequence ID" value="NZ_AP024609.1"/>
</dbReference>
<gene>
    <name evidence="3" type="ORF">NCTC10738_02472</name>
    <name evidence="2" type="ORF">TUM17379_34780</name>
</gene>
<dbReference type="KEGG" id="salg:BS332_03265"/>
<keyword evidence="4" id="KW-1185">Reference proteome</keyword>
<accession>A0A2T3H309</accession>
<keyword evidence="1" id="KW-0732">Signal</keyword>
<reference evidence="2" key="2">
    <citation type="submission" date="2021-05" db="EMBL/GenBank/DDBJ databases">
        <title>Molecular characterization for Shewanella algae harboring chromosomal blaOXA-55-like strains isolated from clinical and environment sample.</title>
        <authorList>
            <person name="Ohama Y."/>
            <person name="Aoki K."/>
            <person name="Harada S."/>
            <person name="Moriya K."/>
            <person name="Ishii Y."/>
            <person name="Tateda K."/>
        </authorList>
    </citation>
    <scope>NUCLEOTIDE SEQUENCE</scope>
    <source>
        <strain evidence="2">TUM17379</strain>
    </source>
</reference>
<name>A0A2T3H309_9GAMM</name>
<feature type="signal peptide" evidence="1">
    <location>
        <begin position="1"/>
        <end position="34"/>
    </location>
</feature>
<proteinExistence type="predicted"/>
<evidence type="ECO:0000313" key="4">
    <source>
        <dbReference type="Proteomes" id="UP000254069"/>
    </source>
</evidence>